<dbReference type="InterPro" id="IPR045822">
    <property type="entry name" value="ACS_CODH_B_C"/>
</dbReference>
<dbReference type="GO" id="GO:0043884">
    <property type="term" value="F:CO-methylating acetyl-CoA synthase activity"/>
    <property type="evidence" value="ECO:0007669"/>
    <property type="project" value="UniProtKB-EC"/>
</dbReference>
<sequence length="426" mass="47362">MNRDEKIIAAPETAGEHIRDEDTFVVLGGSEDGYQLVTAVGVKQVESTKSTDVENVDGLDLFDEYLVGPELERLGKTSPFGLIVRIKIKDEIEKIISKASAVSEKDLEAVVEKKLGDIFNLISGVSHEHTRDQIEIKISTDAVKNGITFEKIEGFVNETLLEEFPFIESVSVRIYTDKESVAAGLEIARGIYEKRDERALTLHDEETEKFYGCKICQISSPAHVCVITPDRPSVCGTINWFEAGASVLANPGGPVFEIDKDELLDQTGGEYSGVDRAVFSESGGENEKIQLYSLIENPHTTGSVFEIIAFYIPELNGIGLIDRQTKTQSVNCLTFEEMAIFTGYGQQISGFSGIGEMYLLSDKFMQKEGGWESVVWIADSLKNKLIQKIKSADSKKYEKLLDRVQKIPTEKDVGNLKELEEYWKTA</sequence>
<evidence type="ECO:0000256" key="3">
    <source>
        <dbReference type="ARBA" id="ARBA00022596"/>
    </source>
</evidence>
<keyword evidence="9" id="KW-0012">Acyltransferase</keyword>
<dbReference type="EMBL" id="CP131059">
    <property type="protein sequence ID" value="WNY22838.1"/>
    <property type="molecule type" value="Genomic_DNA"/>
</dbReference>
<dbReference type="RefSeq" id="WP_316557806.1">
    <property type="nucleotide sequence ID" value="NZ_CP131059.1"/>
</dbReference>
<dbReference type="GO" id="GO:0051536">
    <property type="term" value="F:iron-sulfur cluster binding"/>
    <property type="evidence" value="ECO:0007669"/>
    <property type="project" value="UniProtKB-KW"/>
</dbReference>
<evidence type="ECO:0000259" key="8">
    <source>
        <dbReference type="Pfam" id="PF19436"/>
    </source>
</evidence>
<dbReference type="KEGG" id="mehf:MmiHf6_01230"/>
<evidence type="ECO:0000256" key="2">
    <source>
        <dbReference type="ARBA" id="ARBA00012244"/>
    </source>
</evidence>
<dbReference type="Gene3D" id="3.40.970.20">
    <property type="entry name" value="Carbon monoxide dehydrogenase alpha subunit. Chain D, domain 4"/>
    <property type="match status" value="1"/>
</dbReference>
<evidence type="ECO:0000256" key="7">
    <source>
        <dbReference type="ARBA" id="ARBA00023014"/>
    </source>
</evidence>
<dbReference type="AlphaFoldDB" id="A0AA97A115"/>
<accession>A0AA97A115</accession>
<feature type="domain" description="CO dehydrogenase/acetyl-CoA synthase complex beta subunit C-terminal" evidence="8">
    <location>
        <begin position="192"/>
        <end position="422"/>
    </location>
</feature>
<keyword evidence="7" id="KW-0411">Iron-sulfur</keyword>
<evidence type="ECO:0000256" key="5">
    <source>
        <dbReference type="ARBA" id="ARBA00022723"/>
    </source>
</evidence>
<dbReference type="GO" id="GO:0006084">
    <property type="term" value="P:acetyl-CoA metabolic process"/>
    <property type="evidence" value="ECO:0007669"/>
    <property type="project" value="InterPro"/>
</dbReference>
<dbReference type="PANTHER" id="PTHR42281:SF1">
    <property type="entry name" value="ACETYL-COA DECARBONYLASE_SYNTHASE COMPLEX SUBUNIT BETA 1"/>
    <property type="match status" value="1"/>
</dbReference>
<keyword evidence="5" id="KW-0479">Metal-binding</keyword>
<dbReference type="Proteomes" id="UP001302978">
    <property type="component" value="Chromosome"/>
</dbReference>
<dbReference type="EC" id="2.3.1.169" evidence="2"/>
<dbReference type="Gene3D" id="3.30.1650.10">
    <property type="entry name" value="Bifunctional carbon monoxide dehydrogenase/acetyl-coa synthase(codh/acs), Chain M, domain 3"/>
    <property type="match status" value="1"/>
</dbReference>
<dbReference type="GO" id="GO:0046872">
    <property type="term" value="F:metal ion binding"/>
    <property type="evidence" value="ECO:0007669"/>
    <property type="project" value="UniProtKB-KW"/>
</dbReference>
<dbReference type="Gene3D" id="3.40.1470.10">
    <property type="entry name" value="Bifunctional carbon monoxide dehydrogenase/acetyl-coa synthase(codh/acs), Chain M, domain 5"/>
    <property type="match status" value="1"/>
</dbReference>
<comment type="pathway">
    <text evidence="1">One-carbon metabolism; methanogenesis from acetate.</text>
</comment>
<keyword evidence="3" id="KW-0533">Nickel</keyword>
<dbReference type="NCBIfam" id="NF003379">
    <property type="entry name" value="PRK04456.1"/>
    <property type="match status" value="1"/>
</dbReference>
<evidence type="ECO:0000256" key="4">
    <source>
        <dbReference type="ARBA" id="ARBA00022679"/>
    </source>
</evidence>
<reference evidence="9 10" key="1">
    <citation type="submission" date="2023-07" db="EMBL/GenBank/DDBJ databases">
        <title>Closed genoem sequence of Methanomicrococcus sp. Hf6.</title>
        <authorList>
            <person name="Poehlein A."/>
            <person name="Protasov E."/>
            <person name="Platt K."/>
            <person name="Reeh H."/>
            <person name="Daniel R."/>
            <person name="Brune A."/>
        </authorList>
    </citation>
    <scope>NUCLEOTIDE SEQUENCE [LARGE SCALE GENOMIC DNA]</scope>
    <source>
        <strain evidence="9 10">Hf6</strain>
    </source>
</reference>
<dbReference type="Pfam" id="PF19436">
    <property type="entry name" value="ACS_CODH_B_C"/>
    <property type="match status" value="1"/>
</dbReference>
<evidence type="ECO:0000313" key="9">
    <source>
        <dbReference type="EMBL" id="WNY22838.1"/>
    </source>
</evidence>
<proteinExistence type="predicted"/>
<dbReference type="GO" id="GO:0043885">
    <property type="term" value="F:anaerobic carbon-monoxide dehydrogenase activity"/>
    <property type="evidence" value="ECO:0007669"/>
    <property type="project" value="InterPro"/>
</dbReference>
<keyword evidence="4 9" id="KW-0808">Transferase</keyword>
<keyword evidence="10" id="KW-1185">Reference proteome</keyword>
<evidence type="ECO:0000256" key="6">
    <source>
        <dbReference type="ARBA" id="ARBA00023004"/>
    </source>
</evidence>
<gene>
    <name evidence="9" type="ORF">MmiHf6_01230</name>
</gene>
<protein>
    <recommendedName>
        <fullName evidence="2">CO-methylating acetyl-CoA synthase</fullName>
        <ecNumber evidence="2">2.3.1.169</ecNumber>
    </recommendedName>
</protein>
<dbReference type="InterPro" id="IPR011254">
    <property type="entry name" value="Prismane-like_sf"/>
</dbReference>
<dbReference type="InterPro" id="IPR004461">
    <property type="entry name" value="CO_DH/Ac-CoA_synth_bsu"/>
</dbReference>
<dbReference type="InterPro" id="IPR038571">
    <property type="entry name" value="CO_DH/Ac-CoA_synth_bsu_3_sf"/>
</dbReference>
<dbReference type="PANTHER" id="PTHR42281">
    <property type="match status" value="1"/>
</dbReference>
<organism evidence="9 10">
    <name type="scientific">Methanimicrococcus hongohii</name>
    <dbReference type="NCBI Taxonomy" id="3028295"/>
    <lineage>
        <taxon>Archaea</taxon>
        <taxon>Methanobacteriati</taxon>
        <taxon>Methanobacteriota</taxon>
        <taxon>Stenosarchaea group</taxon>
        <taxon>Methanomicrobia</taxon>
        <taxon>Methanosarcinales</taxon>
        <taxon>Methanosarcinaceae</taxon>
        <taxon>Methanimicrococcus</taxon>
    </lineage>
</organism>
<dbReference type="SUPFAM" id="SSF56821">
    <property type="entry name" value="Prismane protein-like"/>
    <property type="match status" value="1"/>
</dbReference>
<dbReference type="Pfam" id="PF03598">
    <property type="entry name" value="CdhC"/>
    <property type="match status" value="1"/>
</dbReference>
<name>A0AA97A115_9EURY</name>
<keyword evidence="6" id="KW-0408">Iron</keyword>
<evidence type="ECO:0000256" key="1">
    <source>
        <dbReference type="ARBA" id="ARBA00004905"/>
    </source>
</evidence>
<evidence type="ECO:0000313" key="10">
    <source>
        <dbReference type="Proteomes" id="UP001302978"/>
    </source>
</evidence>
<dbReference type="GeneID" id="85194555"/>